<comment type="caution">
    <text evidence="1">The sequence shown here is derived from an EMBL/GenBank/DDBJ whole genome shotgun (WGS) entry which is preliminary data.</text>
</comment>
<name>A0ACB8VXW8_9TELE</name>
<reference evidence="1" key="1">
    <citation type="submission" date="2022-04" db="EMBL/GenBank/DDBJ databases">
        <title>Jade perch genome.</title>
        <authorList>
            <person name="Chao B."/>
        </authorList>
    </citation>
    <scope>NUCLEOTIDE SEQUENCE</scope>
    <source>
        <strain evidence="1">CB-2022</strain>
    </source>
</reference>
<dbReference type="Proteomes" id="UP000831701">
    <property type="component" value="Chromosome 16"/>
</dbReference>
<evidence type="ECO:0000313" key="2">
    <source>
        <dbReference type="Proteomes" id="UP000831701"/>
    </source>
</evidence>
<dbReference type="EMBL" id="CM041546">
    <property type="protein sequence ID" value="KAI3360560.1"/>
    <property type="molecule type" value="Genomic_DNA"/>
</dbReference>
<organism evidence="1 2">
    <name type="scientific">Scortum barcoo</name>
    <name type="common">barcoo grunter</name>
    <dbReference type="NCBI Taxonomy" id="214431"/>
    <lineage>
        <taxon>Eukaryota</taxon>
        <taxon>Metazoa</taxon>
        <taxon>Chordata</taxon>
        <taxon>Craniata</taxon>
        <taxon>Vertebrata</taxon>
        <taxon>Euteleostomi</taxon>
        <taxon>Actinopterygii</taxon>
        <taxon>Neopterygii</taxon>
        <taxon>Teleostei</taxon>
        <taxon>Neoteleostei</taxon>
        <taxon>Acanthomorphata</taxon>
        <taxon>Eupercaria</taxon>
        <taxon>Centrarchiformes</taxon>
        <taxon>Terapontoidei</taxon>
        <taxon>Terapontidae</taxon>
        <taxon>Scortum</taxon>
    </lineage>
</organism>
<sequence>MMASYVMVPFIILALLGSARANSEVMKSSKAYPCCDSPAIKFNQLCENIWSNNNEPIAISKGSSKQCVSPCKKIENGLMTLDGCPPLNTTVVCTNANSVVEEQRIEYYSQPCSASPSAQTHASVGLLLAVLIGGSMMMMKETIC</sequence>
<gene>
    <name evidence="1" type="ORF">L3Q82_002291</name>
</gene>
<protein>
    <submittedName>
        <fullName evidence="1">Uncharacterized protein</fullName>
    </submittedName>
</protein>
<evidence type="ECO:0000313" key="1">
    <source>
        <dbReference type="EMBL" id="KAI3360560.1"/>
    </source>
</evidence>
<keyword evidence="2" id="KW-1185">Reference proteome</keyword>
<proteinExistence type="predicted"/>
<accession>A0ACB8VXW8</accession>